<evidence type="ECO:0000256" key="14">
    <source>
        <dbReference type="SAM" id="Coils"/>
    </source>
</evidence>
<dbReference type="Pfam" id="PF00512">
    <property type="entry name" value="HisKA"/>
    <property type="match status" value="1"/>
</dbReference>
<dbReference type="InterPro" id="IPR003594">
    <property type="entry name" value="HATPase_dom"/>
</dbReference>
<dbReference type="Gene3D" id="3.30.565.10">
    <property type="entry name" value="Histidine kinase-like ATPase, C-terminal domain"/>
    <property type="match status" value="1"/>
</dbReference>
<dbReference type="PRINTS" id="PR00344">
    <property type="entry name" value="BCTRLSENSOR"/>
</dbReference>
<dbReference type="InterPro" id="IPR050398">
    <property type="entry name" value="HssS/ArlS-like"/>
</dbReference>
<evidence type="ECO:0000256" key="5">
    <source>
        <dbReference type="ARBA" id="ARBA00022553"/>
    </source>
</evidence>
<dbReference type="PANTHER" id="PTHR45528">
    <property type="entry name" value="SENSOR HISTIDINE KINASE CPXA"/>
    <property type="match status" value="1"/>
</dbReference>
<dbReference type="InterPro" id="IPR004358">
    <property type="entry name" value="Sig_transdc_His_kin-like_C"/>
</dbReference>
<dbReference type="FunFam" id="3.30.565.10:FF:000006">
    <property type="entry name" value="Sensor histidine kinase WalK"/>
    <property type="match status" value="1"/>
</dbReference>
<dbReference type="CDD" id="cd00082">
    <property type="entry name" value="HisKA"/>
    <property type="match status" value="1"/>
</dbReference>
<evidence type="ECO:0000256" key="2">
    <source>
        <dbReference type="ARBA" id="ARBA00004651"/>
    </source>
</evidence>
<feature type="domain" description="Histidine kinase" evidence="16">
    <location>
        <begin position="245"/>
        <end position="461"/>
    </location>
</feature>
<proteinExistence type="predicted"/>
<evidence type="ECO:0000256" key="12">
    <source>
        <dbReference type="ARBA" id="ARBA00023012"/>
    </source>
</evidence>
<dbReference type="PANTHER" id="PTHR45528:SF1">
    <property type="entry name" value="SENSOR HISTIDINE KINASE CPXA"/>
    <property type="match status" value="1"/>
</dbReference>
<keyword evidence="13 15" id="KW-0472">Membrane</keyword>
<comment type="subcellular location">
    <subcellularLocation>
        <location evidence="2">Cell membrane</location>
        <topology evidence="2">Multi-pass membrane protein</topology>
    </subcellularLocation>
</comment>
<evidence type="ECO:0000256" key="6">
    <source>
        <dbReference type="ARBA" id="ARBA00022679"/>
    </source>
</evidence>
<evidence type="ECO:0000256" key="11">
    <source>
        <dbReference type="ARBA" id="ARBA00022989"/>
    </source>
</evidence>
<feature type="transmembrane region" description="Helical" evidence="15">
    <location>
        <begin position="162"/>
        <end position="180"/>
    </location>
</feature>
<evidence type="ECO:0000256" key="7">
    <source>
        <dbReference type="ARBA" id="ARBA00022692"/>
    </source>
</evidence>
<reference evidence="18 19" key="1">
    <citation type="journal article" date="2013" name="J. Microbiol.">
        <title>Lysinibacillus chungkukjangi sp. nov., isolated from Chungkukjang, Korean fermented soybean food.</title>
        <authorList>
            <person name="Kim S.J."/>
            <person name="Jang Y.H."/>
            <person name="Hamada M."/>
            <person name="Ahn J.H."/>
            <person name="Weon H.Y."/>
            <person name="Suzuki K."/>
            <person name="Whang K.S."/>
            <person name="Kwon S.W."/>
        </authorList>
    </citation>
    <scope>NUCLEOTIDE SEQUENCE [LARGE SCALE GENOMIC DNA]</scope>
    <source>
        <strain evidence="18 19">MCCC 1A12701</strain>
    </source>
</reference>
<dbReference type="RefSeq" id="WP_124764387.1">
    <property type="nucleotide sequence ID" value="NZ_JAFBDY010000007.1"/>
</dbReference>
<dbReference type="SMART" id="SM00388">
    <property type="entry name" value="HisKA"/>
    <property type="match status" value="1"/>
</dbReference>
<dbReference type="Pfam" id="PF00672">
    <property type="entry name" value="HAMP"/>
    <property type="match status" value="1"/>
</dbReference>
<dbReference type="PROSITE" id="PS50109">
    <property type="entry name" value="HIS_KIN"/>
    <property type="match status" value="1"/>
</dbReference>
<dbReference type="InterPro" id="IPR003660">
    <property type="entry name" value="HAMP_dom"/>
</dbReference>
<evidence type="ECO:0000256" key="3">
    <source>
        <dbReference type="ARBA" id="ARBA00012438"/>
    </source>
</evidence>
<comment type="catalytic activity">
    <reaction evidence="1">
        <text>ATP + protein L-histidine = ADP + protein N-phospho-L-histidine.</text>
        <dbReference type="EC" id="2.7.13.3"/>
    </reaction>
</comment>
<dbReference type="EMBL" id="RRCT01000008">
    <property type="protein sequence ID" value="RQW74600.1"/>
    <property type="molecule type" value="Genomic_DNA"/>
</dbReference>
<keyword evidence="6" id="KW-0808">Transferase</keyword>
<evidence type="ECO:0000313" key="18">
    <source>
        <dbReference type="EMBL" id="RQW74600.1"/>
    </source>
</evidence>
<dbReference type="Gene3D" id="6.10.340.10">
    <property type="match status" value="1"/>
</dbReference>
<evidence type="ECO:0000256" key="9">
    <source>
        <dbReference type="ARBA" id="ARBA00022777"/>
    </source>
</evidence>
<dbReference type="SUPFAM" id="SSF55874">
    <property type="entry name" value="ATPase domain of HSP90 chaperone/DNA topoisomerase II/histidine kinase"/>
    <property type="match status" value="1"/>
</dbReference>
<dbReference type="SMART" id="SM00387">
    <property type="entry name" value="HATPase_c"/>
    <property type="match status" value="1"/>
</dbReference>
<dbReference type="InterPro" id="IPR036890">
    <property type="entry name" value="HATPase_C_sf"/>
</dbReference>
<evidence type="ECO:0000259" key="17">
    <source>
        <dbReference type="PROSITE" id="PS50885"/>
    </source>
</evidence>
<dbReference type="InterPro" id="IPR036097">
    <property type="entry name" value="HisK_dim/P_sf"/>
</dbReference>
<sequence>MKKLSIKIWALILVFLFITIAFMYVFTDIIYEQLYVEHTKDSMVEVGENLQTMYIGGKVTDELVDKVDQYNLFSNYKVFAVRNPKELSACLPFEIDYDTLIGTDERKQLLQGDYITKIGYEKRFDRQVISVILPLTDQDRLEGILYLYYPLAKISELPKKEVVILISSVLLFAIVVGYFVRKGIQLLMKPLNELHEAVENMSRRNYETRVSVTSKDEIGKLSEAFNEMAAEIQREDEEQRTFLATVSHELRTPISYVKGYSEAIQNNFVEGKEKEEAMELIVREANRMERLTNEIFQLARSKNNIEDLELYPIVLAETVRDSVKLLEQQAENKKITLSVSLDENIIALANEEKLKQIFINVIENAIRYSMVGSKVNIMTKIMKEKAVIEIADNGIGIPSEDLPHITERFYRVNKARSRADGGSGLGLSIVDQLVTQHNGKLAIVSELGKGTIVTITIPCMEEI</sequence>
<evidence type="ECO:0000256" key="8">
    <source>
        <dbReference type="ARBA" id="ARBA00022741"/>
    </source>
</evidence>
<evidence type="ECO:0000259" key="16">
    <source>
        <dbReference type="PROSITE" id="PS50109"/>
    </source>
</evidence>
<evidence type="ECO:0000256" key="13">
    <source>
        <dbReference type="ARBA" id="ARBA00023136"/>
    </source>
</evidence>
<dbReference type="InterPro" id="IPR003661">
    <property type="entry name" value="HisK_dim/P_dom"/>
</dbReference>
<keyword evidence="8" id="KW-0547">Nucleotide-binding</keyword>
<keyword evidence="9 18" id="KW-0418">Kinase</keyword>
<organism evidence="18 19">
    <name type="scientific">Lysinibacillus composti</name>
    <dbReference type="NCBI Taxonomy" id="720633"/>
    <lineage>
        <taxon>Bacteria</taxon>
        <taxon>Bacillati</taxon>
        <taxon>Bacillota</taxon>
        <taxon>Bacilli</taxon>
        <taxon>Bacillales</taxon>
        <taxon>Bacillaceae</taxon>
        <taxon>Lysinibacillus</taxon>
    </lineage>
</organism>
<dbReference type="PROSITE" id="PS50885">
    <property type="entry name" value="HAMP"/>
    <property type="match status" value="1"/>
</dbReference>
<keyword evidence="12" id="KW-0902">Two-component regulatory system</keyword>
<dbReference type="Pfam" id="PF02518">
    <property type="entry name" value="HATPase_c"/>
    <property type="match status" value="1"/>
</dbReference>
<gene>
    <name evidence="18" type="ORF">EBB45_10215</name>
</gene>
<dbReference type="CDD" id="cd00075">
    <property type="entry name" value="HATPase"/>
    <property type="match status" value="1"/>
</dbReference>
<protein>
    <recommendedName>
        <fullName evidence="3">histidine kinase</fullName>
        <ecNumber evidence="3">2.7.13.3</ecNumber>
    </recommendedName>
</protein>
<dbReference type="GO" id="GO:0005886">
    <property type="term" value="C:plasma membrane"/>
    <property type="evidence" value="ECO:0007669"/>
    <property type="project" value="UniProtKB-SubCell"/>
</dbReference>
<evidence type="ECO:0000256" key="15">
    <source>
        <dbReference type="SAM" id="Phobius"/>
    </source>
</evidence>
<dbReference type="EC" id="2.7.13.3" evidence="3"/>
<evidence type="ECO:0000256" key="10">
    <source>
        <dbReference type="ARBA" id="ARBA00022840"/>
    </source>
</evidence>
<keyword evidence="10" id="KW-0067">ATP-binding</keyword>
<dbReference type="InterPro" id="IPR005467">
    <property type="entry name" value="His_kinase_dom"/>
</dbReference>
<dbReference type="SUPFAM" id="SSF158472">
    <property type="entry name" value="HAMP domain-like"/>
    <property type="match status" value="1"/>
</dbReference>
<evidence type="ECO:0000256" key="1">
    <source>
        <dbReference type="ARBA" id="ARBA00000085"/>
    </source>
</evidence>
<dbReference type="AlphaFoldDB" id="A0A3N9UEC5"/>
<dbReference type="FunFam" id="1.10.287.130:FF:000001">
    <property type="entry name" value="Two-component sensor histidine kinase"/>
    <property type="match status" value="1"/>
</dbReference>
<dbReference type="SMART" id="SM00304">
    <property type="entry name" value="HAMP"/>
    <property type="match status" value="1"/>
</dbReference>
<comment type="caution">
    <text evidence="18">The sequence shown here is derived from an EMBL/GenBank/DDBJ whole genome shotgun (WGS) entry which is preliminary data.</text>
</comment>
<keyword evidence="11 15" id="KW-1133">Transmembrane helix</keyword>
<dbReference type="GO" id="GO:0005524">
    <property type="term" value="F:ATP binding"/>
    <property type="evidence" value="ECO:0007669"/>
    <property type="project" value="UniProtKB-KW"/>
</dbReference>
<dbReference type="OrthoDB" id="3436at2"/>
<keyword evidence="7 15" id="KW-0812">Transmembrane</keyword>
<keyword evidence="14" id="KW-0175">Coiled coil</keyword>
<accession>A0A3N9UEC5</accession>
<feature type="domain" description="HAMP" evidence="17">
    <location>
        <begin position="185"/>
        <end position="237"/>
    </location>
</feature>
<keyword evidence="5" id="KW-0597">Phosphoprotein</keyword>
<feature type="transmembrane region" description="Helical" evidence="15">
    <location>
        <begin position="6"/>
        <end position="26"/>
    </location>
</feature>
<feature type="coiled-coil region" evidence="14">
    <location>
        <begin position="274"/>
        <end position="308"/>
    </location>
</feature>
<dbReference type="Proteomes" id="UP000274033">
    <property type="component" value="Unassembled WGS sequence"/>
</dbReference>
<dbReference type="GO" id="GO:0000155">
    <property type="term" value="F:phosphorelay sensor kinase activity"/>
    <property type="evidence" value="ECO:0007669"/>
    <property type="project" value="InterPro"/>
</dbReference>
<evidence type="ECO:0000313" key="19">
    <source>
        <dbReference type="Proteomes" id="UP000274033"/>
    </source>
</evidence>
<keyword evidence="19" id="KW-1185">Reference proteome</keyword>
<keyword evidence="4" id="KW-1003">Cell membrane</keyword>
<dbReference type="CDD" id="cd06225">
    <property type="entry name" value="HAMP"/>
    <property type="match status" value="1"/>
</dbReference>
<evidence type="ECO:0000256" key="4">
    <source>
        <dbReference type="ARBA" id="ARBA00022475"/>
    </source>
</evidence>
<dbReference type="Gene3D" id="1.10.287.130">
    <property type="match status" value="1"/>
</dbReference>
<dbReference type="SUPFAM" id="SSF47384">
    <property type="entry name" value="Homodimeric domain of signal transducing histidine kinase"/>
    <property type="match status" value="1"/>
</dbReference>
<name>A0A3N9UEC5_9BACI</name>